<dbReference type="Gene3D" id="3.90.650.10">
    <property type="entry name" value="PurM-like C-terminal domain"/>
    <property type="match status" value="1"/>
</dbReference>
<dbReference type="AlphaFoldDB" id="A0A1I4FAI6"/>
<accession>A0A1I4FAI6</accession>
<feature type="domain" description="PurM-like C-terminal" evidence="3">
    <location>
        <begin position="157"/>
        <end position="312"/>
    </location>
</feature>
<proteinExistence type="inferred from homology"/>
<dbReference type="InterPro" id="IPR036921">
    <property type="entry name" value="PurM-like_N_sf"/>
</dbReference>
<evidence type="ECO:0000313" key="4">
    <source>
        <dbReference type="EMBL" id="SFL14985.1"/>
    </source>
</evidence>
<evidence type="ECO:0000259" key="3">
    <source>
        <dbReference type="Pfam" id="PF02769"/>
    </source>
</evidence>
<dbReference type="SUPFAM" id="SSF56042">
    <property type="entry name" value="PurM C-terminal domain-like"/>
    <property type="match status" value="1"/>
</dbReference>
<dbReference type="STRING" id="553466.SAMN04487950_2732"/>
<name>A0A1I4FAI6_9EURY</name>
<evidence type="ECO:0000313" key="5">
    <source>
        <dbReference type="Proteomes" id="UP000199607"/>
    </source>
</evidence>
<dbReference type="InterPro" id="IPR036676">
    <property type="entry name" value="PurM-like_C_sf"/>
</dbReference>
<dbReference type="GO" id="GO:0051604">
    <property type="term" value="P:protein maturation"/>
    <property type="evidence" value="ECO:0007669"/>
    <property type="project" value="TreeGrafter"/>
</dbReference>
<dbReference type="PANTHER" id="PTHR30303">
    <property type="entry name" value="HYDROGENASE ISOENZYMES FORMATION PROTEIN HYPE"/>
    <property type="match status" value="1"/>
</dbReference>
<dbReference type="InterPro" id="IPR010918">
    <property type="entry name" value="PurM-like_C_dom"/>
</dbReference>
<dbReference type="Proteomes" id="UP000199607">
    <property type="component" value="Unassembled WGS sequence"/>
</dbReference>
<dbReference type="InterPro" id="IPR011854">
    <property type="entry name" value="HypE"/>
</dbReference>
<dbReference type="Gene3D" id="3.30.1330.10">
    <property type="entry name" value="PurM-like, N-terminal domain"/>
    <property type="match status" value="1"/>
</dbReference>
<sequence length="344" mass="35815">MTDLGKVDRSFFDEHIYPNLGADRDDVAIGPKHGVDFGMLNLDGTAVVMATDPLSVLPQLGFDRAGRFALHIVLSDVAVSGLLPTHLAVSFTLPPEITDEQFAELWAAIDEECRELGISIVTGHTARYGGVDYSWVGGATAMAVGDPDDVVRPDGARPGDKVLVTKGPAVEATGLLTTLFPDQFDLSEEVLQEAQSRLDETRTVRDATTAAAAGPVTAMHDATEGGLFGALDEVAEGAGVRLDVDTDEIPVQPGVFAVCDSLGIDPWLSTSSGTLVMTVGADGVDDVLAELDARGTPAAVVGEVSEGTGVYVDGELLEHPGVDPSWAAYEQLAANAADAADDGE</sequence>
<evidence type="ECO:0000256" key="1">
    <source>
        <dbReference type="ARBA" id="ARBA00006243"/>
    </source>
</evidence>
<reference evidence="5" key="1">
    <citation type="submission" date="2016-10" db="EMBL/GenBank/DDBJ databases">
        <authorList>
            <person name="Varghese N."/>
            <person name="Submissions S."/>
        </authorList>
    </citation>
    <scope>NUCLEOTIDE SEQUENCE [LARGE SCALE GENOMIC DNA]</scope>
    <source>
        <strain evidence="5">CGMCC 1.7738</strain>
    </source>
</reference>
<dbReference type="Pfam" id="PF00586">
    <property type="entry name" value="AIRS"/>
    <property type="match status" value="1"/>
</dbReference>
<feature type="domain" description="PurM-like N-terminal" evidence="2">
    <location>
        <begin position="36"/>
        <end position="134"/>
    </location>
</feature>
<dbReference type="PANTHER" id="PTHR30303:SF4">
    <property type="entry name" value="HYDROGENASE EXPRESSION_FORMATION PROTEIN HYPE"/>
    <property type="match status" value="1"/>
</dbReference>
<dbReference type="CDD" id="cd06061">
    <property type="entry name" value="PurM-like1"/>
    <property type="match status" value="1"/>
</dbReference>
<dbReference type="RefSeq" id="WP_089869952.1">
    <property type="nucleotide sequence ID" value="NZ_FOTC01000002.1"/>
</dbReference>
<keyword evidence="5" id="KW-1185">Reference proteome</keyword>
<dbReference type="Pfam" id="PF02769">
    <property type="entry name" value="AIRS_C"/>
    <property type="match status" value="1"/>
</dbReference>
<dbReference type="EMBL" id="FOTC01000002">
    <property type="protein sequence ID" value="SFL14985.1"/>
    <property type="molecule type" value="Genomic_DNA"/>
</dbReference>
<dbReference type="InterPro" id="IPR016188">
    <property type="entry name" value="PurM-like_N"/>
</dbReference>
<organism evidence="4 5">
    <name type="scientific">Halogranum rubrum</name>
    <dbReference type="NCBI Taxonomy" id="553466"/>
    <lineage>
        <taxon>Archaea</taxon>
        <taxon>Methanobacteriati</taxon>
        <taxon>Methanobacteriota</taxon>
        <taxon>Stenosarchaea group</taxon>
        <taxon>Halobacteria</taxon>
        <taxon>Halobacteriales</taxon>
        <taxon>Haloferacaceae</taxon>
    </lineage>
</organism>
<gene>
    <name evidence="4" type="ORF">SAMN04487950_2732</name>
</gene>
<comment type="similarity">
    <text evidence="1">Belongs to the HypE family.</text>
</comment>
<evidence type="ECO:0000259" key="2">
    <source>
        <dbReference type="Pfam" id="PF00586"/>
    </source>
</evidence>
<dbReference type="SUPFAM" id="SSF55326">
    <property type="entry name" value="PurM N-terminal domain-like"/>
    <property type="match status" value="1"/>
</dbReference>
<dbReference type="PIRSF" id="PIRSF005644">
    <property type="entry name" value="Hdrgns_mtr_HypE"/>
    <property type="match status" value="1"/>
</dbReference>
<protein>
    <submittedName>
        <fullName evidence="4">Hydrogenase maturation factor</fullName>
    </submittedName>
</protein>